<feature type="region of interest" description="Disordered" evidence="1">
    <location>
        <begin position="33"/>
        <end position="116"/>
    </location>
</feature>
<feature type="compositionally biased region" description="Basic and acidic residues" evidence="1">
    <location>
        <begin position="58"/>
        <end position="67"/>
    </location>
</feature>
<protein>
    <submittedName>
        <fullName evidence="3">Uncharacterized protein</fullName>
    </submittedName>
</protein>
<keyword evidence="2" id="KW-0812">Transmembrane</keyword>
<accession>A0A0J8GDM2</accession>
<feature type="compositionally biased region" description="Basic and acidic residues" evidence="1">
    <location>
        <begin position="102"/>
        <end position="116"/>
    </location>
</feature>
<dbReference type="AlphaFoldDB" id="A0A0J8GDM2"/>
<feature type="compositionally biased region" description="Polar residues" evidence="1">
    <location>
        <begin position="85"/>
        <end position="99"/>
    </location>
</feature>
<name>A0A0J8GDM2_9LIST</name>
<dbReference type="PATRIC" id="fig|1430899.3.peg.1961"/>
<keyword evidence="2" id="KW-0472">Membrane</keyword>
<dbReference type="RefSeq" id="WP_007472022.1">
    <property type="nucleotide sequence ID" value="NZ_KQ130617.1"/>
</dbReference>
<comment type="caution">
    <text evidence="3">The sequence shown here is derived from an EMBL/GenBank/DDBJ whole genome shotgun (WGS) entry which is preliminary data.</text>
</comment>
<dbReference type="EMBL" id="AZHO01000023">
    <property type="protein sequence ID" value="KMT58883.1"/>
    <property type="molecule type" value="Genomic_DNA"/>
</dbReference>
<reference evidence="3 4" key="1">
    <citation type="journal article" date="2015" name="Genome Biol. Evol.">
        <title>Comparative Genomics of Listeria Sensu Lato: Genus-Wide Differences in Evolutionary Dynamics and the Progressive Gain of Complex, Potentially Pathogenicity-Related Traits through Lateral Gene Transfer.</title>
        <authorList>
            <person name="Chiara M."/>
            <person name="Caruso M."/>
            <person name="D'Erchia A.M."/>
            <person name="Manzari C."/>
            <person name="Fraccalvieri R."/>
            <person name="Goffredo E."/>
            <person name="Latorre L."/>
            <person name="Miccolupo A."/>
            <person name="Padalino I."/>
            <person name="Santagada G."/>
            <person name="Chiocco D."/>
            <person name="Pesole G."/>
            <person name="Horner D.S."/>
            <person name="Parisi A."/>
        </authorList>
    </citation>
    <scope>NUCLEOTIDE SEQUENCE [LARGE SCALE GENOMIC DNA]</scope>
    <source>
        <strain evidence="3 4">1991</strain>
    </source>
</reference>
<evidence type="ECO:0000313" key="3">
    <source>
        <dbReference type="EMBL" id="KMT58883.1"/>
    </source>
</evidence>
<evidence type="ECO:0000256" key="2">
    <source>
        <dbReference type="SAM" id="Phobius"/>
    </source>
</evidence>
<feature type="compositionally biased region" description="Basic residues" evidence="1">
    <location>
        <begin position="68"/>
        <end position="82"/>
    </location>
</feature>
<dbReference type="Proteomes" id="UP000052258">
    <property type="component" value="Unassembled WGS sequence"/>
</dbReference>
<keyword evidence="2" id="KW-1133">Transmembrane helix</keyword>
<evidence type="ECO:0000256" key="1">
    <source>
        <dbReference type="SAM" id="MobiDB-lite"/>
    </source>
</evidence>
<dbReference type="OrthoDB" id="2366203at2"/>
<gene>
    <name evidence="3" type="ORF">X560_1919</name>
</gene>
<feature type="transmembrane region" description="Helical" evidence="2">
    <location>
        <begin position="12"/>
        <end position="28"/>
    </location>
</feature>
<keyword evidence="4" id="KW-1185">Reference proteome</keyword>
<evidence type="ECO:0000313" key="4">
    <source>
        <dbReference type="Proteomes" id="UP000052258"/>
    </source>
</evidence>
<organism evidence="3 4">
    <name type="scientific">Listeria fleischmannii 1991</name>
    <dbReference type="NCBI Taxonomy" id="1430899"/>
    <lineage>
        <taxon>Bacteria</taxon>
        <taxon>Bacillati</taxon>
        <taxon>Bacillota</taxon>
        <taxon>Bacilli</taxon>
        <taxon>Bacillales</taxon>
        <taxon>Listeriaceae</taxon>
        <taxon>Listeria</taxon>
    </lineage>
</organism>
<sequence>MSFDPMDFLSDFAGFLPFIIMIGGVLLAKRAKREADNKQKSGRPKAPQSKMMQAMNEARSEYREVMKTHSKSQQKTAAKPKPKVTSGTYTSAREAQTTKVDVAAKRQADRAKKQMERDSNLLDINVTRSEFEKRRRQSQKFGNMNLKQAMIVKEVLDKPVSLRNHSS</sequence>
<proteinExistence type="predicted"/>